<protein>
    <submittedName>
        <fullName evidence="1">Uncharacterized protein</fullName>
    </submittedName>
</protein>
<reference evidence="1 2" key="1">
    <citation type="journal article" date="2012" name="Genome Biol.">
        <title>Genome and low-iron response of an oceanic diatom adapted to chronic iron limitation.</title>
        <authorList>
            <person name="Lommer M."/>
            <person name="Specht M."/>
            <person name="Roy A.S."/>
            <person name="Kraemer L."/>
            <person name="Andreson R."/>
            <person name="Gutowska M.A."/>
            <person name="Wolf J."/>
            <person name="Bergner S.V."/>
            <person name="Schilhabel M.B."/>
            <person name="Klostermeier U.C."/>
            <person name="Beiko R.G."/>
            <person name="Rosenstiel P."/>
            <person name="Hippler M."/>
            <person name="Laroche J."/>
        </authorList>
    </citation>
    <scope>NUCLEOTIDE SEQUENCE [LARGE SCALE GENOMIC DNA]</scope>
    <source>
        <strain evidence="1 2">CCMP1005</strain>
    </source>
</reference>
<accession>K0R8X0</accession>
<keyword evidence="2" id="KW-1185">Reference proteome</keyword>
<proteinExistence type="predicted"/>
<dbReference type="AlphaFoldDB" id="K0R8X0"/>
<gene>
    <name evidence="1" type="ORF">THAOC_32590</name>
</gene>
<organism evidence="1 2">
    <name type="scientific">Thalassiosira oceanica</name>
    <name type="common">Marine diatom</name>
    <dbReference type="NCBI Taxonomy" id="159749"/>
    <lineage>
        <taxon>Eukaryota</taxon>
        <taxon>Sar</taxon>
        <taxon>Stramenopiles</taxon>
        <taxon>Ochrophyta</taxon>
        <taxon>Bacillariophyta</taxon>
        <taxon>Coscinodiscophyceae</taxon>
        <taxon>Thalassiosirophycidae</taxon>
        <taxon>Thalassiosirales</taxon>
        <taxon>Thalassiosiraceae</taxon>
        <taxon>Thalassiosira</taxon>
    </lineage>
</organism>
<dbReference type="EMBL" id="AGNL01045648">
    <property type="protein sequence ID" value="EJK48599.1"/>
    <property type="molecule type" value="Genomic_DNA"/>
</dbReference>
<sequence>MGSQASQQMAVLVLQLSHLNPLNEPLRHENAVQILCQRLPQARSLPRDCLLPLHLSAVPVPQLRRDHAQLEAACGPATELAPSPPPPALADVVLDVRQALVPPRVPHKELPPPVPDPVLHLVRQAEERSAAVRQSAVLLDGVVHRRLGDEGELRRVAVEGRAVLVVHAREDRQLVAEEGSEGCDELPRQVVADVERGVLLRPYVLESFLKGRAAGVRRSEWDRNTKRLI</sequence>
<name>K0R8X0_THAOC</name>
<evidence type="ECO:0000313" key="1">
    <source>
        <dbReference type="EMBL" id="EJK48599.1"/>
    </source>
</evidence>
<evidence type="ECO:0000313" key="2">
    <source>
        <dbReference type="Proteomes" id="UP000266841"/>
    </source>
</evidence>
<comment type="caution">
    <text evidence="1">The sequence shown here is derived from an EMBL/GenBank/DDBJ whole genome shotgun (WGS) entry which is preliminary data.</text>
</comment>
<dbReference type="Proteomes" id="UP000266841">
    <property type="component" value="Unassembled WGS sequence"/>
</dbReference>